<name>A0A0A9FBI1_ARUDO</name>
<feature type="region of interest" description="Disordered" evidence="1">
    <location>
        <begin position="1"/>
        <end position="50"/>
    </location>
</feature>
<sequence length="50" mass="5465">MLAPVGCGSEGSASTRTRMSPSSKPKRSMRQRRMRSTSLWQPLSSALVRG</sequence>
<organism evidence="2">
    <name type="scientific">Arundo donax</name>
    <name type="common">Giant reed</name>
    <name type="synonym">Donax arundinaceus</name>
    <dbReference type="NCBI Taxonomy" id="35708"/>
    <lineage>
        <taxon>Eukaryota</taxon>
        <taxon>Viridiplantae</taxon>
        <taxon>Streptophyta</taxon>
        <taxon>Embryophyta</taxon>
        <taxon>Tracheophyta</taxon>
        <taxon>Spermatophyta</taxon>
        <taxon>Magnoliopsida</taxon>
        <taxon>Liliopsida</taxon>
        <taxon>Poales</taxon>
        <taxon>Poaceae</taxon>
        <taxon>PACMAD clade</taxon>
        <taxon>Arundinoideae</taxon>
        <taxon>Arundineae</taxon>
        <taxon>Arundo</taxon>
    </lineage>
</organism>
<evidence type="ECO:0000313" key="2">
    <source>
        <dbReference type="EMBL" id="JAE10415.1"/>
    </source>
</evidence>
<reference evidence="2" key="2">
    <citation type="journal article" date="2015" name="Data Brief">
        <title>Shoot transcriptome of the giant reed, Arundo donax.</title>
        <authorList>
            <person name="Barrero R.A."/>
            <person name="Guerrero F.D."/>
            <person name="Moolhuijzen P."/>
            <person name="Goolsby J.A."/>
            <person name="Tidwell J."/>
            <person name="Bellgard S.E."/>
            <person name="Bellgard M.I."/>
        </authorList>
    </citation>
    <scope>NUCLEOTIDE SEQUENCE</scope>
    <source>
        <tissue evidence="2">Shoot tissue taken approximately 20 cm above the soil surface</tissue>
    </source>
</reference>
<accession>A0A0A9FBI1</accession>
<evidence type="ECO:0000256" key="1">
    <source>
        <dbReference type="SAM" id="MobiDB-lite"/>
    </source>
</evidence>
<proteinExistence type="predicted"/>
<protein>
    <submittedName>
        <fullName evidence="2">Uncharacterized protein</fullName>
    </submittedName>
</protein>
<reference evidence="2" key="1">
    <citation type="submission" date="2014-09" db="EMBL/GenBank/DDBJ databases">
        <authorList>
            <person name="Magalhaes I.L.F."/>
            <person name="Oliveira U."/>
            <person name="Santos F.R."/>
            <person name="Vidigal T.H.D.A."/>
            <person name="Brescovit A.D."/>
            <person name="Santos A.J."/>
        </authorList>
    </citation>
    <scope>NUCLEOTIDE SEQUENCE</scope>
    <source>
        <tissue evidence="2">Shoot tissue taken approximately 20 cm above the soil surface</tissue>
    </source>
</reference>
<feature type="compositionally biased region" description="Basic residues" evidence="1">
    <location>
        <begin position="24"/>
        <end position="35"/>
    </location>
</feature>
<dbReference type="EMBL" id="GBRH01187481">
    <property type="protein sequence ID" value="JAE10415.1"/>
    <property type="molecule type" value="Transcribed_RNA"/>
</dbReference>
<dbReference type="AlphaFoldDB" id="A0A0A9FBI1"/>